<accession>A0A199VLF7</accession>
<dbReference type="RefSeq" id="XP_020112488.1">
    <property type="nucleotide sequence ID" value="XM_020256899.1"/>
</dbReference>
<feature type="compositionally biased region" description="Low complexity" evidence="1">
    <location>
        <begin position="50"/>
        <end position="67"/>
    </location>
</feature>
<dbReference type="SMART" id="SM00271">
    <property type="entry name" value="DnaJ"/>
    <property type="match status" value="1"/>
</dbReference>
<protein>
    <submittedName>
        <fullName evidence="3 6">Chaperone protein dnaJ 11, chloroplastic</fullName>
    </submittedName>
</protein>
<dbReference type="InterPro" id="IPR001623">
    <property type="entry name" value="DnaJ_domain"/>
</dbReference>
<dbReference type="SUPFAM" id="SSF46565">
    <property type="entry name" value="Chaperone J-domain"/>
    <property type="match status" value="1"/>
</dbReference>
<dbReference type="PROSITE" id="PS50076">
    <property type="entry name" value="DNAJ_2"/>
    <property type="match status" value="1"/>
</dbReference>
<keyword evidence="5" id="KW-1185">Reference proteome</keyword>
<dbReference type="Proteomes" id="UP000515123">
    <property type="component" value="Linkage group 22"/>
</dbReference>
<feature type="region of interest" description="Disordered" evidence="1">
    <location>
        <begin position="1"/>
        <end position="24"/>
    </location>
</feature>
<dbReference type="OrthoDB" id="445556at2759"/>
<dbReference type="InterPro" id="IPR052276">
    <property type="entry name" value="Diphthamide-biosynth_chaperone"/>
</dbReference>
<dbReference type="InterPro" id="IPR036869">
    <property type="entry name" value="J_dom_sf"/>
</dbReference>
<evidence type="ECO:0000313" key="6">
    <source>
        <dbReference type="RefSeq" id="XP_020112488.1"/>
    </source>
</evidence>
<sequence length="176" mass="18908">MIAAAAAAAGQSPSCPKSFLGYRTPRRRRGSRNFICAAAAAPNARVRNWNSDSGSDSSSSSSPSSNPATLYDVLGVPAFAAACDIKAAYRRLARERHPDVAAAAVDQNGGGSAEEFIRIHAAYATLSDPNKRAEYDRDVIRQRAGGCRQVCSYGGLSQAPTPRRMPRRSWETDQCW</sequence>
<dbReference type="Gene3D" id="1.10.287.110">
    <property type="entry name" value="DnaJ domain"/>
    <property type="match status" value="1"/>
</dbReference>
<evidence type="ECO:0000256" key="1">
    <source>
        <dbReference type="SAM" id="MobiDB-lite"/>
    </source>
</evidence>
<dbReference type="EMBL" id="LSRQ01001444">
    <property type="protein sequence ID" value="OAY77838.1"/>
    <property type="molecule type" value="Genomic_DNA"/>
</dbReference>
<dbReference type="PANTHER" id="PTHR44240:SF10">
    <property type="entry name" value="J DOMAIN-CONTAINING PROTEIN"/>
    <property type="match status" value="1"/>
</dbReference>
<dbReference type="GO" id="GO:0005783">
    <property type="term" value="C:endoplasmic reticulum"/>
    <property type="evidence" value="ECO:0007669"/>
    <property type="project" value="UniProtKB-ARBA"/>
</dbReference>
<evidence type="ECO:0000313" key="5">
    <source>
        <dbReference type="Proteomes" id="UP000515123"/>
    </source>
</evidence>
<reference evidence="6" key="2">
    <citation type="submission" date="2025-04" db="UniProtKB">
        <authorList>
            <consortium name="RefSeq"/>
        </authorList>
    </citation>
    <scope>IDENTIFICATION</scope>
    <source>
        <tissue evidence="6">Leaf</tissue>
    </source>
</reference>
<evidence type="ECO:0000259" key="2">
    <source>
        <dbReference type="PROSITE" id="PS50076"/>
    </source>
</evidence>
<dbReference type="Gramene" id="Aco009371.1.mrna1">
    <property type="protein sequence ID" value="Aco009371.1.mrna1.cds1"/>
    <property type="gene ID" value="Aco009371.1.path1"/>
</dbReference>
<feature type="region of interest" description="Disordered" evidence="1">
    <location>
        <begin position="47"/>
        <end position="67"/>
    </location>
</feature>
<dbReference type="Pfam" id="PF00226">
    <property type="entry name" value="DnaJ"/>
    <property type="match status" value="1"/>
</dbReference>
<dbReference type="CDD" id="cd06257">
    <property type="entry name" value="DnaJ"/>
    <property type="match status" value="1"/>
</dbReference>
<name>A0A199VLF7_ANACO</name>
<reference evidence="3 4" key="1">
    <citation type="journal article" date="2016" name="DNA Res.">
        <title>The draft genome of MD-2 pineapple using hybrid error correction of long reads.</title>
        <authorList>
            <person name="Redwan R.M."/>
            <person name="Saidin A."/>
            <person name="Kumar S.V."/>
        </authorList>
    </citation>
    <scope>NUCLEOTIDE SEQUENCE [LARGE SCALE GENOMIC DNA]</scope>
    <source>
        <strain evidence="4">cv. MD2</strain>
        <tissue evidence="3">Leaf</tissue>
    </source>
</reference>
<dbReference type="PRINTS" id="PR00625">
    <property type="entry name" value="JDOMAIN"/>
</dbReference>
<dbReference type="InterPro" id="IPR018253">
    <property type="entry name" value="DnaJ_domain_CS"/>
</dbReference>
<dbReference type="GeneID" id="109727039"/>
<dbReference type="PROSITE" id="PS00636">
    <property type="entry name" value="DNAJ_1"/>
    <property type="match status" value="1"/>
</dbReference>
<gene>
    <name evidence="6" type="primary">LOC109727039</name>
    <name evidence="3" type="ORF">ACMD2_03195</name>
</gene>
<evidence type="ECO:0000313" key="4">
    <source>
        <dbReference type="Proteomes" id="UP000092600"/>
    </source>
</evidence>
<feature type="domain" description="J" evidence="2">
    <location>
        <begin position="69"/>
        <end position="139"/>
    </location>
</feature>
<evidence type="ECO:0000313" key="3">
    <source>
        <dbReference type="EMBL" id="OAY77838.1"/>
    </source>
</evidence>
<dbReference type="STRING" id="4615.A0A199VLF7"/>
<proteinExistence type="predicted"/>
<organism evidence="3 4">
    <name type="scientific">Ananas comosus</name>
    <name type="common">Pineapple</name>
    <name type="synonym">Ananas ananas</name>
    <dbReference type="NCBI Taxonomy" id="4615"/>
    <lineage>
        <taxon>Eukaryota</taxon>
        <taxon>Viridiplantae</taxon>
        <taxon>Streptophyta</taxon>
        <taxon>Embryophyta</taxon>
        <taxon>Tracheophyta</taxon>
        <taxon>Spermatophyta</taxon>
        <taxon>Magnoliopsida</taxon>
        <taxon>Liliopsida</taxon>
        <taxon>Poales</taxon>
        <taxon>Bromeliaceae</taxon>
        <taxon>Bromelioideae</taxon>
        <taxon>Ananas</taxon>
    </lineage>
</organism>
<feature type="region of interest" description="Disordered" evidence="1">
    <location>
        <begin position="157"/>
        <end position="176"/>
    </location>
</feature>
<dbReference type="AlphaFoldDB" id="A0A199VLF7"/>
<dbReference type="PANTHER" id="PTHR44240">
    <property type="entry name" value="DNAJ DOMAIN (PROKARYOTIC HEAT SHOCK PROTEIN)-RELATED"/>
    <property type="match status" value="1"/>
</dbReference>
<dbReference type="Proteomes" id="UP000092600">
    <property type="component" value="Unassembled WGS sequence"/>
</dbReference>